<organism evidence="1 2">
    <name type="scientific">Eumeta variegata</name>
    <name type="common">Bagworm moth</name>
    <name type="synonym">Eumeta japonica</name>
    <dbReference type="NCBI Taxonomy" id="151549"/>
    <lineage>
        <taxon>Eukaryota</taxon>
        <taxon>Metazoa</taxon>
        <taxon>Ecdysozoa</taxon>
        <taxon>Arthropoda</taxon>
        <taxon>Hexapoda</taxon>
        <taxon>Insecta</taxon>
        <taxon>Pterygota</taxon>
        <taxon>Neoptera</taxon>
        <taxon>Endopterygota</taxon>
        <taxon>Lepidoptera</taxon>
        <taxon>Glossata</taxon>
        <taxon>Ditrysia</taxon>
        <taxon>Tineoidea</taxon>
        <taxon>Psychidae</taxon>
        <taxon>Oiketicinae</taxon>
        <taxon>Eumeta</taxon>
    </lineage>
</organism>
<protein>
    <submittedName>
        <fullName evidence="1">Uncharacterized protein</fullName>
    </submittedName>
</protein>
<dbReference type="AlphaFoldDB" id="A0A4C1TRB4"/>
<accession>A0A4C1TRB4</accession>
<name>A0A4C1TRB4_EUMVA</name>
<proteinExistence type="predicted"/>
<dbReference type="EMBL" id="BGZK01000080">
    <property type="protein sequence ID" value="GBP16523.1"/>
    <property type="molecule type" value="Genomic_DNA"/>
</dbReference>
<gene>
    <name evidence="1" type="ORF">EVAR_19323_1</name>
</gene>
<dbReference type="Proteomes" id="UP000299102">
    <property type="component" value="Unassembled WGS sequence"/>
</dbReference>
<keyword evidence="2" id="KW-1185">Reference proteome</keyword>
<evidence type="ECO:0000313" key="1">
    <source>
        <dbReference type="EMBL" id="GBP16523.1"/>
    </source>
</evidence>
<reference evidence="1 2" key="1">
    <citation type="journal article" date="2019" name="Commun. Biol.">
        <title>The bagworm genome reveals a unique fibroin gene that provides high tensile strength.</title>
        <authorList>
            <person name="Kono N."/>
            <person name="Nakamura H."/>
            <person name="Ohtoshi R."/>
            <person name="Tomita M."/>
            <person name="Numata K."/>
            <person name="Arakawa K."/>
        </authorList>
    </citation>
    <scope>NUCLEOTIDE SEQUENCE [LARGE SCALE GENOMIC DNA]</scope>
</reference>
<comment type="caution">
    <text evidence="1">The sequence shown here is derived from an EMBL/GenBank/DDBJ whole genome shotgun (WGS) entry which is preliminary data.</text>
</comment>
<sequence length="214" mass="23002">MSTHVEPRTDYGFQGTRDQATRSLNVESIRGVRGEIRTCPRCEDSPAAAAGVEAPAVTFHVRLPCHIPIAPPPSRARLPVFSSHIEVLEFGAVYVRLVLLVSAAVAAMTASGTDDLKFPPKDVARGGLIRFKDQLLSRSWSESNPVPVSAKATLSNTGAIDARTKRIINSLNEAVSMPAMQTKRLSRAPIARFARSNDKGPDVGVCSTSQTLAR</sequence>
<evidence type="ECO:0000313" key="2">
    <source>
        <dbReference type="Proteomes" id="UP000299102"/>
    </source>
</evidence>